<proteinExistence type="predicted"/>
<dbReference type="RefSeq" id="YP_009037169.1">
    <property type="nucleotide sequence ID" value="NC_024216.1"/>
</dbReference>
<dbReference type="Proteomes" id="UP000026902">
    <property type="component" value="Segment"/>
</dbReference>
<dbReference type="EMBL" id="KJ489397">
    <property type="protein sequence ID" value="AHZ09703.1"/>
    <property type="molecule type" value="Genomic_DNA"/>
</dbReference>
<keyword evidence="2" id="KW-1185">Reference proteome</keyword>
<name>A0A024B160_9CAUD</name>
<sequence>MNKDKIVFTKGTALKLISGELEFYMAVDVHTVSLAEIQELFENEIEYVSVEINQLFKDWAQENMLSDLREMSILFHRKLVLTAGVNA</sequence>
<evidence type="ECO:0000313" key="1">
    <source>
        <dbReference type="EMBL" id="AHZ09703.1"/>
    </source>
</evidence>
<protein>
    <submittedName>
        <fullName evidence="1">Uncharacterized protein</fullName>
    </submittedName>
</protein>
<organism evidence="1 2">
    <name type="scientific">Bacillus phage CAM003</name>
    <dbReference type="NCBI Taxonomy" id="1486657"/>
    <lineage>
        <taxon>Viruses</taxon>
        <taxon>Duplodnaviria</taxon>
        <taxon>Heunggongvirae</taxon>
        <taxon>Uroviricota</taxon>
        <taxon>Caudoviricetes</taxon>
        <taxon>Herelleviridae</taxon>
        <taxon>Bastillevirinae</taxon>
        <taxon>Bastillevirus</taxon>
        <taxon>Bastillevirus CAM003</taxon>
    </lineage>
</organism>
<evidence type="ECO:0000313" key="2">
    <source>
        <dbReference type="Proteomes" id="UP000026902"/>
    </source>
</evidence>
<reference evidence="2" key="1">
    <citation type="submission" date="2014-09" db="EMBL/GenBank/DDBJ databases">
        <authorList>
            <person name="Sauder A.B."/>
            <person name="McKenzie Q.R."/>
            <person name="Temple L.M."/>
            <person name="Alexis B.K."/>
            <person name="Al-Atrache Z."/>
            <person name="Lewis L.O."/>
            <person name="Loesser-Casey K.E."/>
            <person name="Mitchell K.J."/>
        </authorList>
    </citation>
    <scope>NUCLEOTIDE SEQUENCE [LARGE SCALE GENOMIC DNA]</scope>
</reference>
<accession>A0A024B160</accession>
<dbReference type="KEGG" id="vg:19526569"/>
<dbReference type="GeneID" id="19526569"/>